<evidence type="ECO:0008006" key="3">
    <source>
        <dbReference type="Google" id="ProtNLM"/>
    </source>
</evidence>
<dbReference type="Proteomes" id="UP000273022">
    <property type="component" value="Unassembled WGS sequence"/>
</dbReference>
<evidence type="ECO:0000313" key="1">
    <source>
        <dbReference type="EMBL" id="RJY18131.1"/>
    </source>
</evidence>
<comment type="caution">
    <text evidence="1">The sequence shown here is derived from an EMBL/GenBank/DDBJ whole genome shotgun (WGS) entry which is preliminary data.</text>
</comment>
<name>A0A3A6UKM7_9GAMM</name>
<sequence length="285" mass="33043">MLTKFNLRDEFIFVQIVLCPQFINPMLPVHCSTESLSEFYISQDSCPPLEETTETTETSPQFFDTKLKESSDHFYQLEKFILNNWDCGAIDLVSNDDLLASLTKLRDFDFTILKSPRWEKDSIIFVAKHKVSQRIYAIKVHENSFKTCRRNYQRHRAVLNNCSNLSTVHGAIQIASASGKSYIVVIYDFAVGITLDQALRQQQLTKEEAVYGLISLSLELKKVDFNVFFKDKTDFIYTENNEIVITDWDKMFQTKNTNSEETISSKCNSFVCHMFCEENSDKNFN</sequence>
<accession>A0A3A6UKM7</accession>
<dbReference type="EMBL" id="QYYH01000031">
    <property type="protein sequence ID" value="RJY18131.1"/>
    <property type="molecule type" value="Genomic_DNA"/>
</dbReference>
<keyword evidence="2" id="KW-1185">Reference proteome</keyword>
<evidence type="ECO:0000313" key="2">
    <source>
        <dbReference type="Proteomes" id="UP000273022"/>
    </source>
</evidence>
<reference evidence="1 2" key="1">
    <citation type="submission" date="2018-09" db="EMBL/GenBank/DDBJ databases">
        <title>Phylogeny of the Shewanellaceae, and recommendation for two new genera, Pseudoshewanella and Parashewanella.</title>
        <authorList>
            <person name="Wang G."/>
        </authorList>
    </citation>
    <scope>NUCLEOTIDE SEQUENCE [LARGE SCALE GENOMIC DNA]</scope>
    <source>
        <strain evidence="1 2">KCTC 22492</strain>
    </source>
</reference>
<dbReference type="RefSeq" id="WP_121852890.1">
    <property type="nucleotide sequence ID" value="NZ_CP037952.1"/>
</dbReference>
<dbReference type="InterPro" id="IPR011009">
    <property type="entry name" value="Kinase-like_dom_sf"/>
</dbReference>
<organism evidence="1 2">
    <name type="scientific">Parashewanella spongiae</name>
    <dbReference type="NCBI Taxonomy" id="342950"/>
    <lineage>
        <taxon>Bacteria</taxon>
        <taxon>Pseudomonadati</taxon>
        <taxon>Pseudomonadota</taxon>
        <taxon>Gammaproteobacteria</taxon>
        <taxon>Alteromonadales</taxon>
        <taxon>Shewanellaceae</taxon>
        <taxon>Parashewanella</taxon>
    </lineage>
</organism>
<protein>
    <recommendedName>
        <fullName evidence="3">Protein kinase domain-containing protein</fullName>
    </recommendedName>
</protein>
<gene>
    <name evidence="1" type="ORF">D5R81_06725</name>
</gene>
<proteinExistence type="predicted"/>
<dbReference type="SUPFAM" id="SSF56112">
    <property type="entry name" value="Protein kinase-like (PK-like)"/>
    <property type="match status" value="1"/>
</dbReference>
<dbReference type="OrthoDB" id="9937306at2"/>
<dbReference type="AlphaFoldDB" id="A0A3A6UKM7"/>